<dbReference type="InterPro" id="IPR003869">
    <property type="entry name" value="Polysac_CapD-like"/>
</dbReference>
<evidence type="ECO:0000313" key="4">
    <source>
        <dbReference type="EMBL" id="ABZ99667.1"/>
    </source>
</evidence>
<sequence length="658" mass="74910">MISNRFFLFSILRNRFCIYKEFCSKYPYLSDMKSIPRRYWVFPVDILFMFLSYFLAHLVRFENIGFLSNYPDFWLCATIVVVTRSSVFLFSGIYRSLWSYASLHDLLAIIKATILSSLVSTLALLFYNRFYQLSRMVPILDTLILLGFLCLRSLSWRMLREQIFSSDRTRKGTPILLVGAGKLGSTFLTEIRRNVDLDYLPVGFLDDNVSKKGGYIQGIPILGSTDEIGKVLLRYGIKKVIMTVPQPDGRVVSKLMKECEGAGVDFKILPTFGEYLAEKPNITQLREVQVEDLLGRPTVDLEIESIRSYLEKKVILVTGAGGSIGSEICRQVALFKPSVLVILDAAETPLYEIDYELRKKFSEFNIDIRPVIADVKNLSRISAVFEEHRPSVVFHSAAYKHVPMMEINPSEAILNNVMGTKNVADVCRLIGVERFVLISTDKAVNPVNVMGASKRAAEIYLQHISQNSRIKFITVRFGNVLGSNGSVIPRFREQIKRGGPVTVTHPEVIRYFMTIPEATQLVLQAGSMGEHGEIFLLDMGEPVRILSLAEEMIRLSGYTPYKDINIEFSGLRPGEKLYEELLLNAEGIKKTHHPKIRIAAPLDHYNLLLFQNKLNRLFSLAKANKNREIFAALKDIIPEYKVHDEYIEWETSHGKRNL</sequence>
<feature type="transmembrane region" description="Helical" evidence="2">
    <location>
        <begin position="39"/>
        <end position="61"/>
    </location>
</feature>
<dbReference type="Pfam" id="PF02719">
    <property type="entry name" value="Polysacc_synt_2"/>
    <property type="match status" value="1"/>
</dbReference>
<dbReference type="Proteomes" id="UP000001847">
    <property type="component" value="Chromosome II"/>
</dbReference>
<reference evidence="4 5" key="1">
    <citation type="journal article" date="2008" name="PLoS ONE">
        <title>Genome sequence of the saprophyte Leptospira biflexa provides insights into the evolution of Leptospira and the pathogenesis of leptospirosis.</title>
        <authorList>
            <person name="Picardeau M."/>
            <person name="Bulach D.M."/>
            <person name="Bouchier C."/>
            <person name="Zuerner R.L."/>
            <person name="Zidane N."/>
            <person name="Wilson P.J."/>
            <person name="Creno S."/>
            <person name="Kuczek E.S."/>
            <person name="Bommezzadri S."/>
            <person name="Davis J.C."/>
            <person name="McGrath A."/>
            <person name="Johnson M.J."/>
            <person name="Boursaux-Eude C."/>
            <person name="Seemann T."/>
            <person name="Rouy Z."/>
            <person name="Coppel R.L."/>
            <person name="Rood J.I."/>
            <person name="Lajus A."/>
            <person name="Davies J.K."/>
            <person name="Medigue C."/>
            <person name="Adler B."/>
        </authorList>
    </citation>
    <scope>NUCLEOTIDE SEQUENCE [LARGE SCALE GENOMIC DNA]</scope>
    <source>
        <strain evidence="5">Patoc 1 / ATCC 23582 / Paris</strain>
    </source>
</reference>
<comment type="similarity">
    <text evidence="1">Belongs to the polysaccharide synthase family.</text>
</comment>
<feature type="transmembrane region" description="Helical" evidence="2">
    <location>
        <begin position="73"/>
        <end position="94"/>
    </location>
</feature>
<evidence type="ECO:0000313" key="5">
    <source>
        <dbReference type="Proteomes" id="UP000001847"/>
    </source>
</evidence>
<dbReference type="PANTHER" id="PTHR43318">
    <property type="entry name" value="UDP-N-ACETYLGLUCOSAMINE 4,6-DEHYDRATASE"/>
    <property type="match status" value="1"/>
</dbReference>
<keyword evidence="2" id="KW-0472">Membrane</keyword>
<gene>
    <name evidence="4" type="primary">capD</name>
    <name evidence="4" type="ordered locus">LEPBI_II0131</name>
</gene>
<dbReference type="STRING" id="456481.LEPBI_II0131"/>
<keyword evidence="2" id="KW-0812">Transmembrane</keyword>
<feature type="transmembrane region" description="Helical" evidence="2">
    <location>
        <begin position="106"/>
        <end position="127"/>
    </location>
</feature>
<dbReference type="SUPFAM" id="SSF51735">
    <property type="entry name" value="NAD(P)-binding Rossmann-fold domains"/>
    <property type="match status" value="2"/>
</dbReference>
<dbReference type="EC" id="5.1.3.2" evidence="4"/>
<dbReference type="Gene3D" id="3.40.50.720">
    <property type="entry name" value="NAD(P)-binding Rossmann-like Domain"/>
    <property type="match status" value="2"/>
</dbReference>
<feature type="transmembrane region" description="Helical" evidence="2">
    <location>
        <begin position="139"/>
        <end position="159"/>
    </location>
</feature>
<dbReference type="InterPro" id="IPR036291">
    <property type="entry name" value="NAD(P)-bd_dom_sf"/>
</dbReference>
<dbReference type="PANTHER" id="PTHR43318:SF1">
    <property type="entry name" value="POLYSACCHARIDE BIOSYNTHESIS PROTEIN EPSC-RELATED"/>
    <property type="match status" value="1"/>
</dbReference>
<dbReference type="Pfam" id="PF13727">
    <property type="entry name" value="CoA_binding_3"/>
    <property type="match status" value="1"/>
</dbReference>
<keyword evidence="4" id="KW-0413">Isomerase</keyword>
<feature type="domain" description="Polysaccharide biosynthesis protein CapD-like" evidence="3">
    <location>
        <begin position="315"/>
        <end position="599"/>
    </location>
</feature>
<keyword evidence="5" id="KW-1185">Reference proteome</keyword>
<dbReference type="CDD" id="cd05237">
    <property type="entry name" value="UDP_invert_4-6DH_SDR_e"/>
    <property type="match status" value="1"/>
</dbReference>
<name>B0STY3_LEPBP</name>
<evidence type="ECO:0000259" key="3">
    <source>
        <dbReference type="Pfam" id="PF02719"/>
    </source>
</evidence>
<dbReference type="EMBL" id="CP000787">
    <property type="protein sequence ID" value="ABZ99667.1"/>
    <property type="molecule type" value="Genomic_DNA"/>
</dbReference>
<dbReference type="InterPro" id="IPR051203">
    <property type="entry name" value="Polysaccharide_Synthase-Rel"/>
</dbReference>
<evidence type="ECO:0000256" key="2">
    <source>
        <dbReference type="SAM" id="Phobius"/>
    </source>
</evidence>
<evidence type="ECO:0000256" key="1">
    <source>
        <dbReference type="ARBA" id="ARBA00007430"/>
    </source>
</evidence>
<dbReference type="KEGG" id="lbi:LEPBI_II0131"/>
<dbReference type="HOGENOM" id="CLU_013560_5_0_12"/>
<proteinExistence type="inferred from homology"/>
<protein>
    <submittedName>
        <fullName evidence="4">Capsular polysaccharide biosynthesis protein</fullName>
        <ecNumber evidence="4">5.1.3.2</ecNumber>
    </submittedName>
</protein>
<accession>B0STY3</accession>
<dbReference type="AlphaFoldDB" id="B0STY3"/>
<organism evidence="4 5">
    <name type="scientific">Leptospira biflexa serovar Patoc (strain Patoc 1 / ATCC 23582 / Paris)</name>
    <dbReference type="NCBI Taxonomy" id="456481"/>
    <lineage>
        <taxon>Bacteria</taxon>
        <taxon>Pseudomonadati</taxon>
        <taxon>Spirochaetota</taxon>
        <taxon>Spirochaetia</taxon>
        <taxon>Leptospirales</taxon>
        <taxon>Leptospiraceae</taxon>
        <taxon>Leptospira</taxon>
    </lineage>
</organism>
<dbReference type="GO" id="GO:0003978">
    <property type="term" value="F:UDP-glucose 4-epimerase activity"/>
    <property type="evidence" value="ECO:0007669"/>
    <property type="project" value="UniProtKB-EC"/>
</dbReference>
<keyword evidence="2" id="KW-1133">Transmembrane helix</keyword>